<dbReference type="GO" id="GO:0005524">
    <property type="term" value="F:ATP binding"/>
    <property type="evidence" value="ECO:0007669"/>
    <property type="project" value="UniProtKB-KW"/>
</dbReference>
<dbReference type="Gene3D" id="3.40.1390.10">
    <property type="entry name" value="MurE/MurF, N-terminal domain"/>
    <property type="match status" value="1"/>
</dbReference>
<feature type="domain" description="Mur ligase C-terminal" evidence="12">
    <location>
        <begin position="313"/>
        <end position="432"/>
    </location>
</feature>
<evidence type="ECO:0000256" key="4">
    <source>
        <dbReference type="ARBA" id="ARBA00022741"/>
    </source>
</evidence>
<keyword evidence="3" id="KW-0132">Cell division</keyword>
<dbReference type="GO" id="GO:0051301">
    <property type="term" value="P:cell division"/>
    <property type="evidence" value="ECO:0007669"/>
    <property type="project" value="UniProtKB-KW"/>
</dbReference>
<keyword evidence="6" id="KW-0133">Cell shape</keyword>
<dbReference type="InterPro" id="IPR051046">
    <property type="entry name" value="MurCDEF_CellWall_CoF430Synth"/>
</dbReference>
<evidence type="ECO:0000256" key="8">
    <source>
        <dbReference type="ARBA" id="ARBA00023306"/>
    </source>
</evidence>
<dbReference type="Pfam" id="PF02875">
    <property type="entry name" value="Mur_ligase_C"/>
    <property type="match status" value="1"/>
</dbReference>
<dbReference type="InterPro" id="IPR005863">
    <property type="entry name" value="UDP-N-AcMur_synth"/>
</dbReference>
<evidence type="ECO:0000259" key="13">
    <source>
        <dbReference type="Pfam" id="PF08245"/>
    </source>
</evidence>
<evidence type="ECO:0000256" key="6">
    <source>
        <dbReference type="ARBA" id="ARBA00022960"/>
    </source>
</evidence>
<evidence type="ECO:0000256" key="9">
    <source>
        <dbReference type="ARBA" id="ARBA00023316"/>
    </source>
</evidence>
<dbReference type="InterPro" id="IPR004101">
    <property type="entry name" value="Mur_ligase_C"/>
</dbReference>
<dbReference type="Pfam" id="PF01225">
    <property type="entry name" value="Mur_ligase"/>
    <property type="match status" value="1"/>
</dbReference>
<dbReference type="GO" id="GO:0047480">
    <property type="term" value="F:UDP-N-acetylmuramoyl-tripeptide-D-alanyl-D-alanine ligase activity"/>
    <property type="evidence" value="ECO:0007669"/>
    <property type="project" value="InterPro"/>
</dbReference>
<dbReference type="AlphaFoldDB" id="A0A3B0ZIZ5"/>
<dbReference type="SUPFAM" id="SSF63418">
    <property type="entry name" value="MurE/MurF N-terminal domain"/>
    <property type="match status" value="1"/>
</dbReference>
<dbReference type="InterPro" id="IPR000713">
    <property type="entry name" value="Mur_ligase_N"/>
</dbReference>
<dbReference type="GO" id="GO:0009252">
    <property type="term" value="P:peptidoglycan biosynthetic process"/>
    <property type="evidence" value="ECO:0007669"/>
    <property type="project" value="UniProtKB-KW"/>
</dbReference>
<reference evidence="14" key="1">
    <citation type="submission" date="2018-06" db="EMBL/GenBank/DDBJ databases">
        <authorList>
            <person name="Zhirakovskaya E."/>
        </authorList>
    </citation>
    <scope>NUCLEOTIDE SEQUENCE</scope>
</reference>
<keyword evidence="8" id="KW-0131">Cell cycle</keyword>
<evidence type="ECO:0000259" key="12">
    <source>
        <dbReference type="Pfam" id="PF02875"/>
    </source>
</evidence>
<dbReference type="NCBIfam" id="TIGR01143">
    <property type="entry name" value="murF"/>
    <property type="match status" value="1"/>
</dbReference>
<sequence length="451" mass="47677">MMTLPLSEAARVLNAEQHGSDVTFAGLSTDTRSIKKGNMFVALQGPNFDGHDYLQQAQRQGAVAATVSRATETSLSQIEVVDTRLALGQLAAHWRLRFDLPLIAVTGSNGKTSVKEMLAAILRPCGETLVTRGNLNNEIGVPLTLSGLSDAHRYAVVELGANHPGEIAYLADITRPTIALINNAAPAHLEGFGDLDGVARAKGELFERMSDDGVCIINADDNYAALWLSLAGNREVIQFGLTASADVHASWKGDATGSDVSLYTPSGSMEFRLPLPGRHNVMNALAASAACIALGLSPDTIARGLSAMHAVAGRGQLYVGLHGVRLIDDTYNANPGSLAVALDLLADDSSECWLVLGDMGELGDAAKSLHREMGKQAREAGLRQLFALGSLAAAAADEFGDGGESFASMEALLERLRGSLRQGVKVLVKGSRTMHMERVIEALRDRNGEAA</sequence>
<dbReference type="PANTHER" id="PTHR43024">
    <property type="entry name" value="UDP-N-ACETYLMURAMOYL-TRIPEPTIDE--D-ALANYL-D-ALANINE LIGASE"/>
    <property type="match status" value="1"/>
</dbReference>
<feature type="domain" description="Mur ligase central" evidence="13">
    <location>
        <begin position="105"/>
        <end position="291"/>
    </location>
</feature>
<evidence type="ECO:0000313" key="14">
    <source>
        <dbReference type="EMBL" id="VAW80666.1"/>
    </source>
</evidence>
<evidence type="ECO:0000256" key="5">
    <source>
        <dbReference type="ARBA" id="ARBA00022840"/>
    </source>
</evidence>
<name>A0A3B0ZIZ5_9ZZZZ</name>
<evidence type="ECO:0000256" key="2">
    <source>
        <dbReference type="ARBA" id="ARBA00022598"/>
    </source>
</evidence>
<dbReference type="SUPFAM" id="SSF53623">
    <property type="entry name" value="MurD-like peptide ligases, catalytic domain"/>
    <property type="match status" value="1"/>
</dbReference>
<keyword evidence="9" id="KW-0961">Cell wall biogenesis/degradation</keyword>
<keyword evidence="4" id="KW-0547">Nucleotide-binding</keyword>
<evidence type="ECO:0000256" key="10">
    <source>
        <dbReference type="ARBA" id="ARBA00031461"/>
    </source>
</evidence>
<dbReference type="SUPFAM" id="SSF53244">
    <property type="entry name" value="MurD-like peptide ligases, peptide-binding domain"/>
    <property type="match status" value="1"/>
</dbReference>
<dbReference type="InterPro" id="IPR036615">
    <property type="entry name" value="Mur_ligase_C_dom_sf"/>
</dbReference>
<evidence type="ECO:0000256" key="7">
    <source>
        <dbReference type="ARBA" id="ARBA00022984"/>
    </source>
</evidence>
<dbReference type="EMBL" id="UOFN01000130">
    <property type="protein sequence ID" value="VAW80666.1"/>
    <property type="molecule type" value="Genomic_DNA"/>
</dbReference>
<dbReference type="HAMAP" id="MF_02019">
    <property type="entry name" value="MurF"/>
    <property type="match status" value="1"/>
</dbReference>
<dbReference type="Pfam" id="PF08245">
    <property type="entry name" value="Mur_ligase_M"/>
    <property type="match status" value="1"/>
</dbReference>
<evidence type="ECO:0000256" key="1">
    <source>
        <dbReference type="ARBA" id="ARBA00022490"/>
    </source>
</evidence>
<dbReference type="InterPro" id="IPR013221">
    <property type="entry name" value="Mur_ligase_cen"/>
</dbReference>
<protein>
    <recommendedName>
        <fullName evidence="10">UDP-MurNAc-pentapeptide synthetase</fullName>
    </recommendedName>
</protein>
<dbReference type="GO" id="GO:0008360">
    <property type="term" value="P:regulation of cell shape"/>
    <property type="evidence" value="ECO:0007669"/>
    <property type="project" value="UniProtKB-KW"/>
</dbReference>
<dbReference type="GO" id="GO:0071555">
    <property type="term" value="P:cell wall organization"/>
    <property type="evidence" value="ECO:0007669"/>
    <property type="project" value="UniProtKB-KW"/>
</dbReference>
<dbReference type="InterPro" id="IPR035911">
    <property type="entry name" value="MurE/MurF_N"/>
</dbReference>
<evidence type="ECO:0000259" key="11">
    <source>
        <dbReference type="Pfam" id="PF01225"/>
    </source>
</evidence>
<dbReference type="Gene3D" id="3.90.190.20">
    <property type="entry name" value="Mur ligase, C-terminal domain"/>
    <property type="match status" value="1"/>
</dbReference>
<accession>A0A3B0ZIZ5</accession>
<dbReference type="PANTHER" id="PTHR43024:SF1">
    <property type="entry name" value="UDP-N-ACETYLMURAMOYL-TRIPEPTIDE--D-ALANYL-D-ALANINE LIGASE"/>
    <property type="match status" value="1"/>
</dbReference>
<keyword evidence="5" id="KW-0067">ATP-binding</keyword>
<gene>
    <name evidence="14" type="ORF">MNBD_GAMMA15-112</name>
</gene>
<dbReference type="Gene3D" id="3.40.1190.10">
    <property type="entry name" value="Mur-like, catalytic domain"/>
    <property type="match status" value="1"/>
</dbReference>
<proteinExistence type="inferred from homology"/>
<keyword evidence="7" id="KW-0573">Peptidoglycan synthesis</keyword>
<evidence type="ECO:0000256" key="3">
    <source>
        <dbReference type="ARBA" id="ARBA00022618"/>
    </source>
</evidence>
<dbReference type="InterPro" id="IPR036565">
    <property type="entry name" value="Mur-like_cat_sf"/>
</dbReference>
<feature type="domain" description="Mur ligase N-terminal catalytic" evidence="11">
    <location>
        <begin position="25"/>
        <end position="94"/>
    </location>
</feature>
<keyword evidence="2 14" id="KW-0436">Ligase</keyword>
<organism evidence="14">
    <name type="scientific">hydrothermal vent metagenome</name>
    <dbReference type="NCBI Taxonomy" id="652676"/>
    <lineage>
        <taxon>unclassified sequences</taxon>
        <taxon>metagenomes</taxon>
        <taxon>ecological metagenomes</taxon>
    </lineage>
</organism>
<keyword evidence="1" id="KW-0963">Cytoplasm</keyword>